<feature type="compositionally biased region" description="Polar residues" evidence="7">
    <location>
        <begin position="56"/>
        <end position="66"/>
    </location>
</feature>
<gene>
    <name evidence="9" type="ORF">ODALV1_LOCUS15942</name>
</gene>
<evidence type="ECO:0000256" key="6">
    <source>
        <dbReference type="RuleBase" id="RU000682"/>
    </source>
</evidence>
<evidence type="ECO:0000313" key="9">
    <source>
        <dbReference type="EMBL" id="CAL8113196.1"/>
    </source>
</evidence>
<dbReference type="EMBL" id="CAXLJM020000049">
    <property type="protein sequence ID" value="CAL8113196.1"/>
    <property type="molecule type" value="Genomic_DNA"/>
</dbReference>
<name>A0ABP1R112_9HEXA</name>
<evidence type="ECO:0000256" key="7">
    <source>
        <dbReference type="SAM" id="MobiDB-lite"/>
    </source>
</evidence>
<comment type="subcellular location">
    <subcellularLocation>
        <location evidence="1 5 6">Nucleus</location>
    </subcellularLocation>
</comment>
<evidence type="ECO:0000256" key="1">
    <source>
        <dbReference type="ARBA" id="ARBA00004123"/>
    </source>
</evidence>
<evidence type="ECO:0000313" key="10">
    <source>
        <dbReference type="Proteomes" id="UP001642540"/>
    </source>
</evidence>
<dbReference type="PROSITE" id="PS50071">
    <property type="entry name" value="HOMEOBOX_2"/>
    <property type="match status" value="1"/>
</dbReference>
<dbReference type="Pfam" id="PF00046">
    <property type="entry name" value="Homeodomain"/>
    <property type="match status" value="1"/>
</dbReference>
<evidence type="ECO:0000259" key="8">
    <source>
        <dbReference type="PROSITE" id="PS50071"/>
    </source>
</evidence>
<dbReference type="InterPro" id="IPR017970">
    <property type="entry name" value="Homeobox_CS"/>
</dbReference>
<dbReference type="Gene3D" id="1.10.10.60">
    <property type="entry name" value="Homeodomain-like"/>
    <property type="match status" value="1"/>
</dbReference>
<dbReference type="SUPFAM" id="SSF46689">
    <property type="entry name" value="Homeodomain-like"/>
    <property type="match status" value="1"/>
</dbReference>
<dbReference type="Proteomes" id="UP001642540">
    <property type="component" value="Unassembled WGS sequence"/>
</dbReference>
<keyword evidence="4 5" id="KW-0539">Nucleus</keyword>
<dbReference type="PROSITE" id="PS00027">
    <property type="entry name" value="HOMEOBOX_1"/>
    <property type="match status" value="1"/>
</dbReference>
<feature type="region of interest" description="Disordered" evidence="7">
    <location>
        <begin position="51"/>
        <end position="95"/>
    </location>
</feature>
<dbReference type="CDD" id="cd00086">
    <property type="entry name" value="homeodomain"/>
    <property type="match status" value="1"/>
</dbReference>
<dbReference type="InterPro" id="IPR050649">
    <property type="entry name" value="Paired_Homeobox_TFs"/>
</dbReference>
<dbReference type="SMART" id="SM00389">
    <property type="entry name" value="HOX"/>
    <property type="match status" value="1"/>
</dbReference>
<keyword evidence="3 5" id="KW-0371">Homeobox</keyword>
<feature type="compositionally biased region" description="Polar residues" evidence="7">
    <location>
        <begin position="264"/>
        <end position="276"/>
    </location>
</feature>
<keyword evidence="2 5" id="KW-0238">DNA-binding</keyword>
<feature type="domain" description="Homeobox" evidence="8">
    <location>
        <begin position="184"/>
        <end position="244"/>
    </location>
</feature>
<feature type="region of interest" description="Disordered" evidence="7">
    <location>
        <begin position="240"/>
        <end position="281"/>
    </location>
</feature>
<reference evidence="9 10" key="1">
    <citation type="submission" date="2024-08" db="EMBL/GenBank/DDBJ databases">
        <authorList>
            <person name="Cucini C."/>
            <person name="Frati F."/>
        </authorList>
    </citation>
    <scope>NUCLEOTIDE SEQUENCE [LARGE SCALE GENOMIC DNA]</scope>
</reference>
<dbReference type="InterPro" id="IPR001356">
    <property type="entry name" value="HD"/>
</dbReference>
<evidence type="ECO:0000256" key="3">
    <source>
        <dbReference type="ARBA" id="ARBA00023155"/>
    </source>
</evidence>
<keyword evidence="10" id="KW-1185">Reference proteome</keyword>
<evidence type="ECO:0000256" key="4">
    <source>
        <dbReference type="ARBA" id="ARBA00023242"/>
    </source>
</evidence>
<evidence type="ECO:0000256" key="5">
    <source>
        <dbReference type="PROSITE-ProRule" id="PRU00108"/>
    </source>
</evidence>
<dbReference type="PANTHER" id="PTHR24329">
    <property type="entry name" value="HOMEOBOX PROTEIN ARISTALESS"/>
    <property type="match status" value="1"/>
</dbReference>
<feature type="region of interest" description="Disordered" evidence="7">
    <location>
        <begin position="309"/>
        <end position="363"/>
    </location>
</feature>
<comment type="caution">
    <text evidence="9">The sequence shown here is derived from an EMBL/GenBank/DDBJ whole genome shotgun (WGS) entry which is preliminary data.</text>
</comment>
<protein>
    <recommendedName>
        <fullName evidence="8">Homeobox domain-containing protein</fullName>
    </recommendedName>
</protein>
<dbReference type="PANTHER" id="PTHR24329:SF516">
    <property type="entry name" value="HOMEOBOX PROTEIN GOOSECOID"/>
    <property type="match status" value="1"/>
</dbReference>
<feature type="compositionally biased region" description="Basic and acidic residues" evidence="7">
    <location>
        <begin position="245"/>
        <end position="261"/>
    </location>
</feature>
<sequence length="363" mass="39016">MANIPTTCFSIFPFISRSTDSLIKEFPTGAGSGGGSVQGSGRTSFTIESILGSGKASPNHSENSCSPGIPTGRSGGNNSQKNGSPNNSLHNNSGSVGSLASFQPFHFMHHPAFHLHSPQAAAEFFAAYPGLYGPYFPSGHHPLGSSAVAAAAAAAAAQSLLGSTGSVTPGGMISGLMGNGPAPKRKRRHRTIFTEEQLEQLEATFEKTHYPDVVLREQLALKTDLKEERVEVWFKNRRAKWRKQKREEQERLRRLQEESELKSTLPQSKYPSSTSPPVGALSALHVPHHHHHHHPGLLSSSATANLLSMSPNEGCPMSPISPGSNMSPYSSERGRKRKCSGLDHSNNNNHEHSSDGFSDDLSD</sequence>
<organism evidence="9 10">
    <name type="scientific">Orchesella dallaii</name>
    <dbReference type="NCBI Taxonomy" id="48710"/>
    <lineage>
        <taxon>Eukaryota</taxon>
        <taxon>Metazoa</taxon>
        <taxon>Ecdysozoa</taxon>
        <taxon>Arthropoda</taxon>
        <taxon>Hexapoda</taxon>
        <taxon>Collembola</taxon>
        <taxon>Entomobryomorpha</taxon>
        <taxon>Entomobryoidea</taxon>
        <taxon>Orchesellidae</taxon>
        <taxon>Orchesellinae</taxon>
        <taxon>Orchesella</taxon>
    </lineage>
</organism>
<feature type="DNA-binding region" description="Homeobox" evidence="5">
    <location>
        <begin position="186"/>
        <end position="245"/>
    </location>
</feature>
<feature type="compositionally biased region" description="Polar residues" evidence="7">
    <location>
        <begin position="321"/>
        <end position="330"/>
    </location>
</feature>
<dbReference type="InterPro" id="IPR009057">
    <property type="entry name" value="Homeodomain-like_sf"/>
</dbReference>
<proteinExistence type="predicted"/>
<accession>A0ABP1R112</accession>
<feature type="compositionally biased region" description="Polar residues" evidence="7">
    <location>
        <begin position="76"/>
        <end position="95"/>
    </location>
</feature>
<evidence type="ECO:0000256" key="2">
    <source>
        <dbReference type="ARBA" id="ARBA00023125"/>
    </source>
</evidence>